<organism evidence="2 3">
    <name type="scientific">Candidatus Companilactobacillus pullicola</name>
    <dbReference type="NCBI Taxonomy" id="2838523"/>
    <lineage>
        <taxon>Bacteria</taxon>
        <taxon>Bacillati</taxon>
        <taxon>Bacillota</taxon>
        <taxon>Bacilli</taxon>
        <taxon>Lactobacillales</taxon>
        <taxon>Lactobacillaceae</taxon>
        <taxon>Companilactobacillus</taxon>
    </lineage>
</organism>
<dbReference type="AlphaFoldDB" id="A0A9D1ZNI5"/>
<dbReference type="Proteomes" id="UP000824013">
    <property type="component" value="Unassembled WGS sequence"/>
</dbReference>
<evidence type="ECO:0000313" key="2">
    <source>
        <dbReference type="EMBL" id="HIY93532.1"/>
    </source>
</evidence>
<evidence type="ECO:0000313" key="3">
    <source>
        <dbReference type="Proteomes" id="UP000824013"/>
    </source>
</evidence>
<dbReference type="InterPro" id="IPR013320">
    <property type="entry name" value="ConA-like_dom_sf"/>
</dbReference>
<reference evidence="2" key="1">
    <citation type="journal article" date="2021" name="PeerJ">
        <title>Extensive microbial diversity within the chicken gut microbiome revealed by metagenomics and culture.</title>
        <authorList>
            <person name="Gilroy R."/>
            <person name="Ravi A."/>
            <person name="Getino M."/>
            <person name="Pursley I."/>
            <person name="Horton D.L."/>
            <person name="Alikhan N.F."/>
            <person name="Baker D."/>
            <person name="Gharbi K."/>
            <person name="Hall N."/>
            <person name="Watson M."/>
            <person name="Adriaenssens E.M."/>
            <person name="Foster-Nyarko E."/>
            <person name="Jarju S."/>
            <person name="Secka A."/>
            <person name="Antonio M."/>
            <person name="Oren A."/>
            <person name="Chaudhuri R.R."/>
            <person name="La Ragione R."/>
            <person name="Hildebrand F."/>
            <person name="Pallen M.J."/>
        </authorList>
    </citation>
    <scope>NUCLEOTIDE SEQUENCE</scope>
    <source>
        <strain evidence="2">3204</strain>
    </source>
</reference>
<comment type="caution">
    <text evidence="2">The sequence shown here is derived from an EMBL/GenBank/DDBJ whole genome shotgun (WGS) entry which is preliminary data.</text>
</comment>
<evidence type="ECO:0008006" key="4">
    <source>
        <dbReference type="Google" id="ProtNLM"/>
    </source>
</evidence>
<feature type="region of interest" description="Disordered" evidence="1">
    <location>
        <begin position="1"/>
        <end position="29"/>
    </location>
</feature>
<feature type="compositionally biased region" description="Polar residues" evidence="1">
    <location>
        <begin position="1"/>
        <end position="10"/>
    </location>
</feature>
<proteinExistence type="predicted"/>
<gene>
    <name evidence="2" type="ORF">H9820_11430</name>
</gene>
<dbReference type="SUPFAM" id="SSF49899">
    <property type="entry name" value="Concanavalin A-like lectins/glucanases"/>
    <property type="match status" value="1"/>
</dbReference>
<evidence type="ECO:0000256" key="1">
    <source>
        <dbReference type="SAM" id="MobiDB-lite"/>
    </source>
</evidence>
<reference evidence="2" key="2">
    <citation type="submission" date="2021-04" db="EMBL/GenBank/DDBJ databases">
        <authorList>
            <person name="Gilroy R."/>
        </authorList>
    </citation>
    <scope>NUCLEOTIDE SEQUENCE</scope>
    <source>
        <strain evidence="2">3204</strain>
    </source>
</reference>
<sequence>MAGSTPSGLNSDDILGYNPSESIGGRPKKDGIFTCPTKLVTGGGNGAIVYTSISSNSTHISFWNTRSNNGVLWSNEKNKMDVTKNHYFSFWLNVPATTEVGGGLAFVMQNDSKGTNALSTLNGNLISPMETLGVWAADQNSPHMANAIQNSWALEFDNYPNTTGTIDNAFDKDSSLDNSQLGIGKLHIASNYPADATSYVPLNNRAYTLIHRSPIYRTIGFDSGWHHVSILYNPNDDKTANVTYKFNDKNIDGTPNVNTGVDSVTNPIEEDKTVQLDLSKFNLGTNKKLTWGFVGAGKTTPSATQVIYEQLSSLADVSQDAKIFDTTQNNRELTSNYKEINAGDALKMQYTLKYNGGQENFENVKTTIGLPENVTLNHGASIKFANGNTEAISDTEIDKANNTRVLNHTISATSNAMNMTNNQATITLTGTTPSTVADNTEVPASHAHFVSDTYIGDAMATDFIIRNPKIKTLNLSADMTPTEISAVTSTNLTGSLSYADGSAFESEGAFLNITVDDKDLSQMAITTDDNSKRIDFSIPFYGSADAGNDLSSQQILGVGTHKITIYANDHYNNKSEVKTFKIKVNPQSLKLDLGNRVFSFADIQSYYYGDVPRKNDWHVNVIVQGTPWSLMASATPLHNSNNETFDGELVYKDNQGKVADLSSQTLISNSKIENSENGTIDITHDWSKSTGILLHSNGNFISGGKYTGKINWTLNNSV</sequence>
<protein>
    <recommendedName>
        <fullName evidence="4">WxL domain-containing protein</fullName>
    </recommendedName>
</protein>
<accession>A0A9D1ZNI5</accession>
<dbReference type="EMBL" id="DXCM01000086">
    <property type="protein sequence ID" value="HIY93532.1"/>
    <property type="molecule type" value="Genomic_DNA"/>
</dbReference>
<name>A0A9D1ZNI5_9LACO</name>